<dbReference type="CDD" id="cd04489">
    <property type="entry name" value="ExoVII_LU_OBF"/>
    <property type="match status" value="1"/>
</dbReference>
<dbReference type="GO" id="GO:0003676">
    <property type="term" value="F:nucleic acid binding"/>
    <property type="evidence" value="ECO:0007669"/>
    <property type="project" value="InterPro"/>
</dbReference>
<comment type="similarity">
    <text evidence="1 2">Belongs to the XseA family.</text>
</comment>
<gene>
    <name evidence="1" type="primary">xseA</name>
    <name evidence="3" type="ORF">CW740_08540</name>
</gene>
<sequence length="451" mass="50687">MIKPILEPQQSGETRKIYSVSELAFKVRKQLEDVIGQIWITGEISNLALPASGHWYFTLKDNGAQLRCAIFKNRNRSARFTPEDGQQVLLRAKLSLYEPRGDIQLIGEYVEPAGEGALQIAFNRLKEKLQAEGLFAPELKRPIPKYPKKIGIITSPSGAAIKDVLSVLKRRMPQIPVIIYPSQVQGEKAAKTLIEQLEAANQHAECDVLLITRGGGSLEDMWCFNDETLARKIRESKIPVVSAVGHEVDTSISDWVADLRAPTPSAAAELLVPDQADLRHKLIQLERRLIGEFEHKIQVAQSKLDTLIARIVHPKQQLNHYKIELHSLNKSLINAQKYLMQTKQGEFKDLQSRLHSYNPKLQLNQAKTSLQQANKNLKQSWNYLLKQKQQSLALKAQKLNNISPLATLERGYTITEDETGKAITSAAKANKAKYLTTRFADGEVKSKVINN</sequence>
<evidence type="ECO:0000256" key="2">
    <source>
        <dbReference type="RuleBase" id="RU004355"/>
    </source>
</evidence>
<evidence type="ECO:0000313" key="4">
    <source>
        <dbReference type="Proteomes" id="UP000232693"/>
    </source>
</evidence>
<keyword evidence="1 2" id="KW-0378">Hydrolase</keyword>
<dbReference type="RefSeq" id="WP_106647109.1">
    <property type="nucleotide sequence ID" value="NZ_BMGO01000001.1"/>
</dbReference>
<dbReference type="Pfam" id="PF13742">
    <property type="entry name" value="tRNA_anti_2"/>
    <property type="match status" value="1"/>
</dbReference>
<dbReference type="GO" id="GO:0006308">
    <property type="term" value="P:DNA catabolic process"/>
    <property type="evidence" value="ECO:0007669"/>
    <property type="project" value="UniProtKB-UniRule"/>
</dbReference>
<dbReference type="Pfam" id="PF02601">
    <property type="entry name" value="Exonuc_VII_L"/>
    <property type="match status" value="1"/>
</dbReference>
<organism evidence="3 4">
    <name type="scientific">Kangiella profundi</name>
    <dbReference type="NCBI Taxonomy" id="1561924"/>
    <lineage>
        <taxon>Bacteria</taxon>
        <taxon>Pseudomonadati</taxon>
        <taxon>Pseudomonadota</taxon>
        <taxon>Gammaproteobacteria</taxon>
        <taxon>Kangiellales</taxon>
        <taxon>Kangiellaceae</taxon>
        <taxon>Kangiella</taxon>
    </lineage>
</organism>
<dbReference type="AlphaFoldDB" id="A0A2K9B2Y9"/>
<dbReference type="KEGG" id="kpd:CW740_08540"/>
<keyword evidence="4" id="KW-1185">Reference proteome</keyword>
<dbReference type="GO" id="GO:0009318">
    <property type="term" value="C:exodeoxyribonuclease VII complex"/>
    <property type="evidence" value="ECO:0007669"/>
    <property type="project" value="UniProtKB-UniRule"/>
</dbReference>
<dbReference type="InterPro" id="IPR020579">
    <property type="entry name" value="Exonuc_VII_lsu_C"/>
</dbReference>
<dbReference type="GO" id="GO:0005737">
    <property type="term" value="C:cytoplasm"/>
    <property type="evidence" value="ECO:0007669"/>
    <property type="project" value="UniProtKB-SubCell"/>
</dbReference>
<proteinExistence type="inferred from homology"/>
<dbReference type="InterPro" id="IPR003753">
    <property type="entry name" value="Exonuc_VII_L"/>
</dbReference>
<comment type="subcellular location">
    <subcellularLocation>
        <location evidence="1 2">Cytoplasm</location>
    </subcellularLocation>
</comment>
<dbReference type="Proteomes" id="UP000232693">
    <property type="component" value="Chromosome"/>
</dbReference>
<keyword evidence="1 2" id="KW-0540">Nuclease</keyword>
<evidence type="ECO:0000256" key="1">
    <source>
        <dbReference type="HAMAP-Rule" id="MF_00378"/>
    </source>
</evidence>
<comment type="catalytic activity">
    <reaction evidence="1 2">
        <text>Exonucleolytic cleavage in either 5'- to 3'- or 3'- to 5'-direction to yield nucleoside 5'-phosphates.</text>
        <dbReference type="EC" id="3.1.11.6"/>
    </reaction>
</comment>
<dbReference type="EC" id="3.1.11.6" evidence="1"/>
<dbReference type="PANTHER" id="PTHR30008">
    <property type="entry name" value="EXODEOXYRIBONUCLEASE 7 LARGE SUBUNIT"/>
    <property type="match status" value="1"/>
</dbReference>
<accession>A0A2K9B2Y9</accession>
<name>A0A2K9B2Y9_9GAMM</name>
<dbReference type="InterPro" id="IPR025824">
    <property type="entry name" value="OB-fold_nuc-bd_dom"/>
</dbReference>
<comment type="function">
    <text evidence="1">Bidirectionally degrades single-stranded DNA into large acid-insoluble oligonucleotides, which are then degraded further into small acid-soluble oligonucleotides.</text>
</comment>
<comment type="subunit">
    <text evidence="1">Heterooligomer composed of large and small subunits.</text>
</comment>
<evidence type="ECO:0000313" key="3">
    <source>
        <dbReference type="EMBL" id="AUD79288.1"/>
    </source>
</evidence>
<dbReference type="OrthoDB" id="9802795at2"/>
<keyword evidence="1 2" id="KW-0269">Exonuclease</keyword>
<dbReference type="GO" id="GO:0008855">
    <property type="term" value="F:exodeoxyribonuclease VII activity"/>
    <property type="evidence" value="ECO:0007669"/>
    <property type="project" value="UniProtKB-UniRule"/>
</dbReference>
<dbReference type="PANTHER" id="PTHR30008:SF0">
    <property type="entry name" value="EXODEOXYRIBONUCLEASE 7 LARGE SUBUNIT"/>
    <property type="match status" value="1"/>
</dbReference>
<dbReference type="HAMAP" id="MF_00378">
    <property type="entry name" value="Exonuc_7_L"/>
    <property type="match status" value="1"/>
</dbReference>
<dbReference type="EMBL" id="CP025120">
    <property type="protein sequence ID" value="AUD79288.1"/>
    <property type="molecule type" value="Genomic_DNA"/>
</dbReference>
<dbReference type="NCBIfam" id="TIGR00237">
    <property type="entry name" value="xseA"/>
    <property type="match status" value="1"/>
</dbReference>
<reference evidence="3 4" key="1">
    <citation type="submission" date="2017-12" db="EMBL/GenBank/DDBJ databases">
        <title>Kangiella profundi FT102 completed genome.</title>
        <authorList>
            <person name="Xu J."/>
            <person name="Wang J."/>
            <person name="Lu Y."/>
        </authorList>
    </citation>
    <scope>NUCLEOTIDE SEQUENCE [LARGE SCALE GENOMIC DNA]</scope>
    <source>
        <strain evidence="3 4">FT102</strain>
    </source>
</reference>
<keyword evidence="1" id="KW-0963">Cytoplasm</keyword>
<protein>
    <recommendedName>
        <fullName evidence="1">Exodeoxyribonuclease 7 large subunit</fullName>
        <ecNumber evidence="1">3.1.11.6</ecNumber>
    </recommendedName>
    <alternativeName>
        <fullName evidence="1">Exodeoxyribonuclease VII large subunit</fullName>
        <shortName evidence="1">Exonuclease VII large subunit</shortName>
    </alternativeName>
</protein>